<comment type="caution">
    <text evidence="2">The sequence shown here is derived from an EMBL/GenBank/DDBJ whole genome shotgun (WGS) entry which is preliminary data.</text>
</comment>
<feature type="transmembrane region" description="Helical" evidence="1">
    <location>
        <begin position="217"/>
        <end position="240"/>
    </location>
</feature>
<feature type="transmembrane region" description="Helical" evidence="1">
    <location>
        <begin position="143"/>
        <end position="164"/>
    </location>
</feature>
<dbReference type="Proteomes" id="UP000449846">
    <property type="component" value="Unassembled WGS sequence"/>
</dbReference>
<reference evidence="2 3" key="1">
    <citation type="submission" date="2019-11" db="EMBL/GenBank/DDBJ databases">
        <authorList>
            <person name="Dong K."/>
        </authorList>
    </citation>
    <scope>NUCLEOTIDE SEQUENCE [LARGE SCALE GENOMIC DNA]</scope>
    <source>
        <strain evidence="2 3">NBRC 112902</strain>
    </source>
</reference>
<feature type="transmembrane region" description="Helical" evidence="1">
    <location>
        <begin position="103"/>
        <end position="122"/>
    </location>
</feature>
<evidence type="ECO:0000313" key="3">
    <source>
        <dbReference type="Proteomes" id="UP000449846"/>
    </source>
</evidence>
<dbReference type="AlphaFoldDB" id="A0A844HKG5"/>
<feature type="transmembrane region" description="Helical" evidence="1">
    <location>
        <begin position="7"/>
        <end position="25"/>
    </location>
</feature>
<sequence>MTRMALWLVRALLVMAVPLALWRLAYPLTDWAALALIPLGAAIWLGFYRPLLGRRRAELAVAIRPESRLGFWLTGRLGAALGATAGVVIGLPVLAWAGLRSQGLVLGLLLALCVLSGLLAIMAERGLGRSLTAPYARVMGQRIGSGAAAMIGLIPLVWLNWAVIPVPHGITGMGLPEAVSAVIAQLPARGTWLDEALGGFAALDTAKLWLAAQYRGAAWVGLVFSLDAALVAFVTARSFVAVLDFTRQDGAT</sequence>
<protein>
    <submittedName>
        <fullName evidence="2">Uncharacterized protein</fullName>
    </submittedName>
</protein>
<keyword evidence="1" id="KW-1133">Transmembrane helix</keyword>
<evidence type="ECO:0000313" key="2">
    <source>
        <dbReference type="EMBL" id="MTH58202.1"/>
    </source>
</evidence>
<dbReference type="RefSeq" id="WP_155038100.1">
    <property type="nucleotide sequence ID" value="NZ_JBHGCD010000001.1"/>
</dbReference>
<evidence type="ECO:0000256" key="1">
    <source>
        <dbReference type="SAM" id="Phobius"/>
    </source>
</evidence>
<dbReference type="EMBL" id="WMIG01000001">
    <property type="protein sequence ID" value="MTH58202.1"/>
    <property type="molecule type" value="Genomic_DNA"/>
</dbReference>
<accession>A0A844HKG5</accession>
<keyword evidence="3" id="KW-1185">Reference proteome</keyword>
<feature type="transmembrane region" description="Helical" evidence="1">
    <location>
        <begin position="69"/>
        <end position="97"/>
    </location>
</feature>
<keyword evidence="1" id="KW-0472">Membrane</keyword>
<dbReference type="OrthoDB" id="7867631at2"/>
<keyword evidence="1" id="KW-0812">Transmembrane</keyword>
<name>A0A844HKG5_9RHOB</name>
<organism evidence="2 3">
    <name type="scientific">Paracoccus litorisediminis</name>
    <dbReference type="NCBI Taxonomy" id="2006130"/>
    <lineage>
        <taxon>Bacteria</taxon>
        <taxon>Pseudomonadati</taxon>
        <taxon>Pseudomonadota</taxon>
        <taxon>Alphaproteobacteria</taxon>
        <taxon>Rhodobacterales</taxon>
        <taxon>Paracoccaceae</taxon>
        <taxon>Paracoccus</taxon>
    </lineage>
</organism>
<gene>
    <name evidence="2" type="ORF">GL300_03130</name>
</gene>
<proteinExistence type="predicted"/>
<feature type="transmembrane region" description="Helical" evidence="1">
    <location>
        <begin position="31"/>
        <end position="48"/>
    </location>
</feature>